<accession>A0ABQ7JZ30</accession>
<gene>
    <name evidence="4" type="primary">HEM12_2</name>
    <name evidence="4" type="ORF">BGZ96_008187</name>
</gene>
<dbReference type="Pfam" id="PF01208">
    <property type="entry name" value="URO-D"/>
    <property type="match status" value="1"/>
</dbReference>
<dbReference type="PANTHER" id="PTHR21091:SF169">
    <property type="entry name" value="UROPORPHYRINOGEN DECARBOXYLASE"/>
    <property type="match status" value="1"/>
</dbReference>
<dbReference type="PROSITE" id="PS00906">
    <property type="entry name" value="UROD_1"/>
    <property type="match status" value="1"/>
</dbReference>
<reference evidence="4 5" key="1">
    <citation type="journal article" date="2020" name="Fungal Divers.">
        <title>Resolving the Mortierellaceae phylogeny through synthesis of multi-gene phylogenetics and phylogenomics.</title>
        <authorList>
            <person name="Vandepol N."/>
            <person name="Liber J."/>
            <person name="Desiro A."/>
            <person name="Na H."/>
            <person name="Kennedy M."/>
            <person name="Barry K."/>
            <person name="Grigoriev I.V."/>
            <person name="Miller A.N."/>
            <person name="O'Donnell K."/>
            <person name="Stajich J.E."/>
            <person name="Bonito G."/>
        </authorList>
    </citation>
    <scope>NUCLEOTIDE SEQUENCE [LARGE SCALE GENOMIC DNA]</scope>
    <source>
        <strain evidence="4 5">AD045</strain>
    </source>
</reference>
<comment type="caution">
    <text evidence="4">The sequence shown here is derived from an EMBL/GenBank/DDBJ whole genome shotgun (WGS) entry which is preliminary data.</text>
</comment>
<organism evidence="4 5">
    <name type="scientific">Linnemannia gamsii</name>
    <dbReference type="NCBI Taxonomy" id="64522"/>
    <lineage>
        <taxon>Eukaryota</taxon>
        <taxon>Fungi</taxon>
        <taxon>Fungi incertae sedis</taxon>
        <taxon>Mucoromycota</taxon>
        <taxon>Mortierellomycotina</taxon>
        <taxon>Mortierellomycetes</taxon>
        <taxon>Mortierellales</taxon>
        <taxon>Mortierellaceae</taxon>
        <taxon>Linnemannia</taxon>
    </lineage>
</organism>
<evidence type="ECO:0000256" key="1">
    <source>
        <dbReference type="SAM" id="MobiDB-lite"/>
    </source>
</evidence>
<proteinExistence type="predicted"/>
<feature type="signal peptide" evidence="2">
    <location>
        <begin position="1"/>
        <end position="28"/>
    </location>
</feature>
<protein>
    <submittedName>
        <fullName evidence="4">Uroporphyrinogen decarboxylase in heme biosynthesis</fullName>
    </submittedName>
</protein>
<evidence type="ECO:0000259" key="3">
    <source>
        <dbReference type="PROSITE" id="PS00906"/>
    </source>
</evidence>
<feature type="domain" description="Uroporphyrinogen decarboxylase (URO-D)" evidence="3">
    <location>
        <begin position="88"/>
        <end position="97"/>
    </location>
</feature>
<feature type="chain" id="PRO_5047480466" evidence="2">
    <location>
        <begin position="29"/>
        <end position="100"/>
    </location>
</feature>
<evidence type="ECO:0000256" key="2">
    <source>
        <dbReference type="SAM" id="SignalP"/>
    </source>
</evidence>
<dbReference type="PANTHER" id="PTHR21091">
    <property type="entry name" value="METHYLTETRAHYDROFOLATE:HOMOCYSTEINE METHYLTRANSFERASE RELATED"/>
    <property type="match status" value="1"/>
</dbReference>
<feature type="region of interest" description="Disordered" evidence="1">
    <location>
        <begin position="44"/>
        <end position="63"/>
    </location>
</feature>
<dbReference type="InterPro" id="IPR038071">
    <property type="entry name" value="UROD/MetE-like_sf"/>
</dbReference>
<dbReference type="Gene3D" id="3.20.20.210">
    <property type="match status" value="1"/>
</dbReference>
<dbReference type="SUPFAM" id="SSF51726">
    <property type="entry name" value="UROD/MetE-like"/>
    <property type="match status" value="1"/>
</dbReference>
<dbReference type="EMBL" id="JAAAIM010000445">
    <property type="protein sequence ID" value="KAG0287952.1"/>
    <property type="molecule type" value="Genomic_DNA"/>
</dbReference>
<keyword evidence="2" id="KW-0732">Signal</keyword>
<feature type="non-terminal residue" evidence="4">
    <location>
        <position position="100"/>
    </location>
</feature>
<keyword evidence="5" id="KW-1185">Reference proteome</keyword>
<evidence type="ECO:0000313" key="5">
    <source>
        <dbReference type="Proteomes" id="UP001194696"/>
    </source>
</evidence>
<evidence type="ECO:0000313" key="4">
    <source>
        <dbReference type="EMBL" id="KAG0287952.1"/>
    </source>
</evidence>
<dbReference type="Proteomes" id="UP001194696">
    <property type="component" value="Unassembled WGS sequence"/>
</dbReference>
<name>A0ABQ7JZ30_9FUNG</name>
<feature type="compositionally biased region" description="Low complexity" evidence="1">
    <location>
        <begin position="44"/>
        <end position="54"/>
    </location>
</feature>
<sequence length="100" mass="11260">MTSMPRLSRSPLLRALTAIFLVSTLTSALVVPRIESQQYPFESFNPSSSSSMSCMEEEQVDPTGKAFPRLKNDLILRAARGEETERVPVWVMRQAGRYLP</sequence>
<dbReference type="InterPro" id="IPR000257">
    <property type="entry name" value="Uroporphyrinogen_deCOase"/>
</dbReference>